<dbReference type="EMBL" id="LSTR01000023">
    <property type="protein sequence ID" value="OAH45609.1"/>
    <property type="molecule type" value="Genomic_DNA"/>
</dbReference>
<proteinExistence type="predicted"/>
<sequence>MNLMAPKQRDLFIMDSPLLADVRGDRSLMAFPFFALSKGKWTKPLAYDNGTVSIEIVPTAKGAATIYDKEIVLYIASLMIARLEAGEEVAQEFHFTAHDLFCVTGNNPSARSYSRLSQALERLQGTQIKTNIEAGGEGEEGYFSWLSEAKLYYTRNKDAQSDVRRLKAIRVRLCDWLYRAILHDRQILNYANGYFQLGPVERRLYEIARSTCATGPHEMDLDELRRQLGYQNSLPHFRHALKAIAEADAIPDYRLVLIGAKAASPKSRPPSYSRVRIEPRNTLIAA</sequence>
<dbReference type="Proteomes" id="UP000077262">
    <property type="component" value="Unassembled WGS sequence"/>
</dbReference>
<name>A0A177JWG3_SPHYA</name>
<dbReference type="AlphaFoldDB" id="A0A177JWG3"/>
<organism evidence="1 2">
    <name type="scientific">Sphingobium yanoikuyae</name>
    <name type="common">Sphingomonas yanoikuyae</name>
    <dbReference type="NCBI Taxonomy" id="13690"/>
    <lineage>
        <taxon>Bacteria</taxon>
        <taxon>Pseudomonadati</taxon>
        <taxon>Pseudomonadota</taxon>
        <taxon>Alphaproteobacteria</taxon>
        <taxon>Sphingomonadales</taxon>
        <taxon>Sphingomonadaceae</taxon>
        <taxon>Sphingobium</taxon>
    </lineage>
</organism>
<comment type="caution">
    <text evidence="1">The sequence shown here is derived from an EMBL/GenBank/DDBJ whole genome shotgun (WGS) entry which is preliminary data.</text>
</comment>
<evidence type="ECO:0000313" key="1">
    <source>
        <dbReference type="EMBL" id="OAH45609.1"/>
    </source>
</evidence>
<evidence type="ECO:0000313" key="2">
    <source>
        <dbReference type="Proteomes" id="UP000077262"/>
    </source>
</evidence>
<dbReference type="Pfam" id="PF10134">
    <property type="entry name" value="RPA"/>
    <property type="match status" value="1"/>
</dbReference>
<protein>
    <submittedName>
        <fullName evidence="1">RepA family protein</fullName>
    </submittedName>
</protein>
<gene>
    <name evidence="1" type="ORF">AX777_25720</name>
</gene>
<reference evidence="1 2" key="1">
    <citation type="submission" date="2016-02" db="EMBL/GenBank/DDBJ databases">
        <authorList>
            <person name="Wen L."/>
            <person name="He K."/>
            <person name="Yang H."/>
        </authorList>
    </citation>
    <scope>NUCLEOTIDE SEQUENCE [LARGE SCALE GENOMIC DNA]</scope>
    <source>
        <strain evidence="1 2">CD09_2</strain>
    </source>
</reference>
<accession>A0A177JWG3</accession>
<dbReference type="InterPro" id="IPR018777">
    <property type="entry name" value="Replication_initiator_prot_A"/>
</dbReference>